<comment type="caution">
    <text evidence="1">The sequence shown here is derived from an EMBL/GenBank/DDBJ whole genome shotgun (WGS) entry which is preliminary data.</text>
</comment>
<gene>
    <name evidence="1" type="ORF">GGQ80_000884</name>
</gene>
<proteinExistence type="predicted"/>
<sequence>MGALYVKDDEARAMAEELAARRGLTKVAAVKLALANELGRDEPKRSVHEIVEELRRTSSYTYDPNIVIDKAFWDSLYEDDE</sequence>
<evidence type="ECO:0000313" key="1">
    <source>
        <dbReference type="EMBL" id="MBB4152996.1"/>
    </source>
</evidence>
<dbReference type="RefSeq" id="WP_183982678.1">
    <property type="nucleotide sequence ID" value="NZ_JACIEV010000002.1"/>
</dbReference>
<name>A0A840F9M8_9SPHN</name>
<keyword evidence="2" id="KW-1185">Reference proteome</keyword>
<dbReference type="InterPro" id="IPR011660">
    <property type="entry name" value="VapB-like"/>
</dbReference>
<organism evidence="1 2">
    <name type="scientific">Sphingomonas jinjuensis</name>
    <dbReference type="NCBI Taxonomy" id="535907"/>
    <lineage>
        <taxon>Bacteria</taxon>
        <taxon>Pseudomonadati</taxon>
        <taxon>Pseudomonadota</taxon>
        <taxon>Alphaproteobacteria</taxon>
        <taxon>Sphingomonadales</taxon>
        <taxon>Sphingomonadaceae</taxon>
        <taxon>Sphingomonas</taxon>
    </lineage>
</organism>
<dbReference type="Proteomes" id="UP000529795">
    <property type="component" value="Unassembled WGS sequence"/>
</dbReference>
<reference evidence="1 2" key="1">
    <citation type="submission" date="2020-08" db="EMBL/GenBank/DDBJ databases">
        <title>Genomic Encyclopedia of Type Strains, Phase IV (KMG-IV): sequencing the most valuable type-strain genomes for metagenomic binning, comparative biology and taxonomic classification.</title>
        <authorList>
            <person name="Goeker M."/>
        </authorList>
    </citation>
    <scope>NUCLEOTIDE SEQUENCE [LARGE SCALE GENOMIC DNA]</scope>
    <source>
        <strain evidence="1 2">YC6723</strain>
    </source>
</reference>
<dbReference type="EMBL" id="JACIEV010000002">
    <property type="protein sequence ID" value="MBB4152996.1"/>
    <property type="molecule type" value="Genomic_DNA"/>
</dbReference>
<dbReference type="Pfam" id="PF07704">
    <property type="entry name" value="PSK_trans_fac"/>
    <property type="match status" value="1"/>
</dbReference>
<evidence type="ECO:0000313" key="2">
    <source>
        <dbReference type="Proteomes" id="UP000529795"/>
    </source>
</evidence>
<accession>A0A840F9M8</accession>
<protein>
    <submittedName>
        <fullName evidence="1">Antitoxin VapB</fullName>
    </submittedName>
</protein>
<dbReference type="AlphaFoldDB" id="A0A840F9M8"/>